<dbReference type="HOGENOM" id="CLU_060131_3_1_1"/>
<dbReference type="Gene3D" id="3.40.630.30">
    <property type="match status" value="1"/>
</dbReference>
<dbReference type="RefSeq" id="XP_007709432.1">
    <property type="nucleotide sequence ID" value="XM_007711242.1"/>
</dbReference>
<dbReference type="Proteomes" id="UP000053841">
    <property type="component" value="Unassembled WGS sequence"/>
</dbReference>
<gene>
    <name evidence="2" type="ORF">COCCADRAFT_88639</name>
</gene>
<organism evidence="2 3">
    <name type="scientific">Cochliobolus carbonum (strain 26-R-13)</name>
    <name type="common">Maize leaf spot fungus</name>
    <name type="synonym">Bipolaris zeicola</name>
    <dbReference type="NCBI Taxonomy" id="930089"/>
    <lineage>
        <taxon>Eukaryota</taxon>
        <taxon>Fungi</taxon>
        <taxon>Dikarya</taxon>
        <taxon>Ascomycota</taxon>
        <taxon>Pezizomycotina</taxon>
        <taxon>Dothideomycetes</taxon>
        <taxon>Pleosporomycetidae</taxon>
        <taxon>Pleosporales</taxon>
        <taxon>Pleosporineae</taxon>
        <taxon>Pleosporaceae</taxon>
        <taxon>Bipolaris</taxon>
    </lineage>
</organism>
<dbReference type="AlphaFoldDB" id="W6YFB2"/>
<dbReference type="STRING" id="930089.W6YFB2"/>
<feature type="domain" description="N-acetyltransferase" evidence="1">
    <location>
        <begin position="1"/>
        <end position="224"/>
    </location>
</feature>
<protein>
    <recommendedName>
        <fullName evidence="1">N-acetyltransferase domain-containing protein</fullName>
    </recommendedName>
</protein>
<dbReference type="SUPFAM" id="SSF55729">
    <property type="entry name" value="Acyl-CoA N-acyltransferases (Nat)"/>
    <property type="match status" value="1"/>
</dbReference>
<evidence type="ECO:0000259" key="1">
    <source>
        <dbReference type="PROSITE" id="PS51186"/>
    </source>
</evidence>
<reference evidence="2 3" key="1">
    <citation type="journal article" date="2013" name="PLoS Genet.">
        <title>Comparative genome structure, secondary metabolite, and effector coding capacity across Cochliobolus pathogens.</title>
        <authorList>
            <person name="Condon B.J."/>
            <person name="Leng Y."/>
            <person name="Wu D."/>
            <person name="Bushley K.E."/>
            <person name="Ohm R.A."/>
            <person name="Otillar R."/>
            <person name="Martin J."/>
            <person name="Schackwitz W."/>
            <person name="Grimwood J."/>
            <person name="MohdZainudin N."/>
            <person name="Xue C."/>
            <person name="Wang R."/>
            <person name="Manning V.A."/>
            <person name="Dhillon B."/>
            <person name="Tu Z.J."/>
            <person name="Steffenson B.J."/>
            <person name="Salamov A."/>
            <person name="Sun H."/>
            <person name="Lowry S."/>
            <person name="LaButti K."/>
            <person name="Han J."/>
            <person name="Copeland A."/>
            <person name="Lindquist E."/>
            <person name="Barry K."/>
            <person name="Schmutz J."/>
            <person name="Baker S.E."/>
            <person name="Ciuffetti L.M."/>
            <person name="Grigoriev I.V."/>
            <person name="Zhong S."/>
            <person name="Turgeon B.G."/>
        </authorList>
    </citation>
    <scope>NUCLEOTIDE SEQUENCE [LARGE SCALE GENOMIC DNA]</scope>
    <source>
        <strain evidence="2 3">26-R-13</strain>
    </source>
</reference>
<dbReference type="PANTHER" id="PTHR42791:SF16">
    <property type="entry name" value="N-ACETYLTRANSFERASE DOMAIN-CONTAINING PROTEIN"/>
    <property type="match status" value="1"/>
</dbReference>
<dbReference type="KEGG" id="bze:COCCADRAFT_88639"/>
<evidence type="ECO:0000313" key="3">
    <source>
        <dbReference type="Proteomes" id="UP000053841"/>
    </source>
</evidence>
<sequence length="239" mass="27096">MHLRPAQPSDEPAIVSLCARAFYNEDLFGRVMHPHRDQYPEDLEIYWRAVVRREWANPRNRVFVVVRRSESQPPQNGDKNEEDEVVGMAIWQRQGDDATAQKIIQEHTDPTPLFAHVAPRQNRAADPSKKDHLANSAKYTQHYWSGVHSENWYLSLCAVDPAHAGRGYGRLLVQWGLERAREEGVDASVVSSEGSPPFYLRCGFDEVVGNAHEGEGNPLKVDAVRGGDILFMWGKKGRE</sequence>
<dbReference type="InterPro" id="IPR000182">
    <property type="entry name" value="GNAT_dom"/>
</dbReference>
<dbReference type="OrthoDB" id="2115692at2759"/>
<name>W6YFB2_COCC2</name>
<dbReference type="eggNOG" id="ENOG502SQMB">
    <property type="taxonomic scope" value="Eukaryota"/>
</dbReference>
<dbReference type="Pfam" id="PF00583">
    <property type="entry name" value="Acetyltransf_1"/>
    <property type="match status" value="1"/>
</dbReference>
<dbReference type="PANTHER" id="PTHR42791">
    <property type="entry name" value="GNAT FAMILY ACETYLTRANSFERASE"/>
    <property type="match status" value="1"/>
</dbReference>
<dbReference type="EMBL" id="KI964563">
    <property type="protein sequence ID" value="EUC36333.1"/>
    <property type="molecule type" value="Genomic_DNA"/>
</dbReference>
<dbReference type="InterPro" id="IPR016181">
    <property type="entry name" value="Acyl_CoA_acyltransferase"/>
</dbReference>
<keyword evidence="3" id="KW-1185">Reference proteome</keyword>
<dbReference type="GeneID" id="19152614"/>
<dbReference type="GO" id="GO:0016747">
    <property type="term" value="F:acyltransferase activity, transferring groups other than amino-acyl groups"/>
    <property type="evidence" value="ECO:0007669"/>
    <property type="project" value="InterPro"/>
</dbReference>
<dbReference type="PROSITE" id="PS51186">
    <property type="entry name" value="GNAT"/>
    <property type="match status" value="1"/>
</dbReference>
<proteinExistence type="predicted"/>
<dbReference type="InterPro" id="IPR052523">
    <property type="entry name" value="Trichothecene_AcTrans"/>
</dbReference>
<evidence type="ECO:0000313" key="2">
    <source>
        <dbReference type="EMBL" id="EUC36333.1"/>
    </source>
</evidence>
<dbReference type="CDD" id="cd04301">
    <property type="entry name" value="NAT_SF"/>
    <property type="match status" value="1"/>
</dbReference>
<accession>W6YFB2</accession>